<reference evidence="8 9" key="1">
    <citation type="journal article" date="2024" name="Nat. Commun.">
        <title>Phylogenomics reveals the evolutionary origins of lichenization in chlorophyte algae.</title>
        <authorList>
            <person name="Puginier C."/>
            <person name="Libourel C."/>
            <person name="Otte J."/>
            <person name="Skaloud P."/>
            <person name="Haon M."/>
            <person name="Grisel S."/>
            <person name="Petersen M."/>
            <person name="Berrin J.G."/>
            <person name="Delaux P.M."/>
            <person name="Dal Grande F."/>
            <person name="Keller J."/>
        </authorList>
    </citation>
    <scope>NUCLEOTIDE SEQUENCE [LARGE SCALE GENOMIC DNA]</scope>
    <source>
        <strain evidence="8 9">SAG 216-7</strain>
    </source>
</reference>
<evidence type="ECO:0000256" key="6">
    <source>
        <dbReference type="RuleBase" id="RU362131"/>
    </source>
</evidence>
<proteinExistence type="inferred from homology"/>
<dbReference type="PANTHER" id="PTHR22748">
    <property type="entry name" value="AP ENDONUCLEASE"/>
    <property type="match status" value="1"/>
</dbReference>
<evidence type="ECO:0000313" key="8">
    <source>
        <dbReference type="EMBL" id="KAK9909845.1"/>
    </source>
</evidence>
<keyword evidence="9" id="KW-1185">Reference proteome</keyword>
<keyword evidence="5 6" id="KW-0460">Magnesium</keyword>
<accession>A0ABR2YRX0</accession>
<evidence type="ECO:0000256" key="3">
    <source>
        <dbReference type="ARBA" id="ARBA00022723"/>
    </source>
</evidence>
<keyword evidence="3 6" id="KW-0479">Metal-binding</keyword>
<keyword evidence="6" id="KW-0234">DNA repair</keyword>
<comment type="cofactor">
    <cofactor evidence="1">
        <name>Mn(2+)</name>
        <dbReference type="ChEBI" id="CHEBI:29035"/>
    </cofactor>
</comment>
<evidence type="ECO:0000313" key="9">
    <source>
        <dbReference type="Proteomes" id="UP001491310"/>
    </source>
</evidence>
<dbReference type="PROSITE" id="PS00728">
    <property type="entry name" value="AP_NUCLEASE_F1_3"/>
    <property type="match status" value="1"/>
</dbReference>
<sequence length="328" mass="36690">MASKRGKRKADVIDIQVIAAEAVTQNGSIVASAVASDAQKITVEKVEYTTDMRPPRLDGPADRILSWNVASLRSTLKKDADAIGRLIDMEEADIVCLQETKLKDSDVESCEKILRPGLHDWHFYFNNSQAKKGYSGVAVLSRTKPLSVTNGLGVEDHDQEGRLITAEYPSYYVVNVYVPNSGEGLKRLDYRVGSWDVAFADYLAGLSAKKPVILTGDLNCAHQEIDIHDPKRNLKSAGFTVEERESFSAQLLQRGFKDTFRERYPDVVGYTYWNYRTGARARNRGWRLDYFLVSEALAGRVHDIFHLPDIQGSDHCPVGLILHRVGES</sequence>
<evidence type="ECO:0000256" key="4">
    <source>
        <dbReference type="ARBA" id="ARBA00022801"/>
    </source>
</evidence>
<comment type="caution">
    <text evidence="8">The sequence shown here is derived from an EMBL/GenBank/DDBJ whole genome shotgun (WGS) entry which is preliminary data.</text>
</comment>
<dbReference type="PROSITE" id="PS00726">
    <property type="entry name" value="AP_NUCLEASE_F1_1"/>
    <property type="match status" value="1"/>
</dbReference>
<evidence type="ECO:0000256" key="2">
    <source>
        <dbReference type="ARBA" id="ARBA00007092"/>
    </source>
</evidence>
<dbReference type="Gene3D" id="3.60.10.10">
    <property type="entry name" value="Endonuclease/exonuclease/phosphatase"/>
    <property type="match status" value="1"/>
</dbReference>
<gene>
    <name evidence="8" type="ORF">WJX75_008314</name>
</gene>
<dbReference type="InterPro" id="IPR020848">
    <property type="entry name" value="AP_endonuclease_F1_CS"/>
</dbReference>
<keyword evidence="4" id="KW-0378">Hydrolase</keyword>
<comment type="similarity">
    <text evidence="2 6">Belongs to the DNA repair enzymes AP/ExoA family.</text>
</comment>
<organism evidence="8 9">
    <name type="scientific">Coccomyxa subellipsoidea</name>
    <dbReference type="NCBI Taxonomy" id="248742"/>
    <lineage>
        <taxon>Eukaryota</taxon>
        <taxon>Viridiplantae</taxon>
        <taxon>Chlorophyta</taxon>
        <taxon>core chlorophytes</taxon>
        <taxon>Trebouxiophyceae</taxon>
        <taxon>Trebouxiophyceae incertae sedis</taxon>
        <taxon>Coccomyxaceae</taxon>
        <taxon>Coccomyxa</taxon>
    </lineage>
</organism>
<dbReference type="CDD" id="cd09087">
    <property type="entry name" value="Ape1-like_AP-endo"/>
    <property type="match status" value="1"/>
</dbReference>
<evidence type="ECO:0000259" key="7">
    <source>
        <dbReference type="Pfam" id="PF03372"/>
    </source>
</evidence>
<feature type="domain" description="Endonuclease/exonuclease/phosphatase" evidence="7">
    <location>
        <begin position="65"/>
        <end position="315"/>
    </location>
</feature>
<dbReference type="SUPFAM" id="SSF56219">
    <property type="entry name" value="DNase I-like"/>
    <property type="match status" value="1"/>
</dbReference>
<name>A0ABR2YRX0_9CHLO</name>
<dbReference type="InterPro" id="IPR005135">
    <property type="entry name" value="Endo/exonuclease/phosphatase"/>
</dbReference>
<dbReference type="EMBL" id="JALJOT010000006">
    <property type="protein sequence ID" value="KAK9909845.1"/>
    <property type="molecule type" value="Genomic_DNA"/>
</dbReference>
<dbReference type="InterPro" id="IPR020847">
    <property type="entry name" value="AP_endonuclease_F1_BS"/>
</dbReference>
<dbReference type="PROSITE" id="PS51435">
    <property type="entry name" value="AP_NUCLEASE_F1_4"/>
    <property type="match status" value="1"/>
</dbReference>
<dbReference type="InterPro" id="IPR036691">
    <property type="entry name" value="Endo/exonu/phosph_ase_sf"/>
</dbReference>
<evidence type="ECO:0000256" key="1">
    <source>
        <dbReference type="ARBA" id="ARBA00001936"/>
    </source>
</evidence>
<dbReference type="Pfam" id="PF03372">
    <property type="entry name" value="Exo_endo_phos"/>
    <property type="match status" value="1"/>
</dbReference>
<comment type="cofactor">
    <cofactor evidence="6">
        <name>Mg(2+)</name>
        <dbReference type="ChEBI" id="CHEBI:18420"/>
    </cofactor>
    <cofactor evidence="6">
        <name>Mn(2+)</name>
        <dbReference type="ChEBI" id="CHEBI:29035"/>
    </cofactor>
    <text evidence="6">Probably binds two magnesium or manganese ions per subunit.</text>
</comment>
<dbReference type="PANTHER" id="PTHR22748:SF6">
    <property type="entry name" value="DNA-(APURINIC OR APYRIMIDINIC SITE) ENDONUCLEASE"/>
    <property type="match status" value="1"/>
</dbReference>
<protein>
    <recommendedName>
        <fullName evidence="7">Endonuclease/exonuclease/phosphatase domain-containing protein</fullName>
    </recommendedName>
</protein>
<dbReference type="InterPro" id="IPR004808">
    <property type="entry name" value="AP_endonuc_1"/>
</dbReference>
<dbReference type="Proteomes" id="UP001491310">
    <property type="component" value="Unassembled WGS sequence"/>
</dbReference>
<keyword evidence="6" id="KW-0227">DNA damage</keyword>
<dbReference type="NCBIfam" id="TIGR00195">
    <property type="entry name" value="exoDNase_III"/>
    <property type="match status" value="1"/>
</dbReference>
<dbReference type="NCBIfam" id="TIGR00633">
    <property type="entry name" value="xth"/>
    <property type="match status" value="1"/>
</dbReference>
<evidence type="ECO:0000256" key="5">
    <source>
        <dbReference type="ARBA" id="ARBA00022842"/>
    </source>
</evidence>